<dbReference type="SMART" id="SM00013">
    <property type="entry name" value="LRRNT"/>
    <property type="match status" value="1"/>
</dbReference>
<feature type="chain" id="PRO_5035729210" description="Ig-like domain-containing protein" evidence="24">
    <location>
        <begin position="17"/>
        <end position="1283"/>
    </location>
</feature>
<dbReference type="SMART" id="SM00409">
    <property type="entry name" value="IG"/>
    <property type="match status" value="2"/>
</dbReference>
<dbReference type="InterPro" id="IPR003598">
    <property type="entry name" value="Ig_sub2"/>
</dbReference>
<dbReference type="InterPro" id="IPR019791">
    <property type="entry name" value="Haem_peroxidase_animal"/>
</dbReference>
<dbReference type="PANTHER" id="PTHR11475:SF58">
    <property type="entry name" value="PEROXIDASIN"/>
    <property type="match status" value="1"/>
</dbReference>
<evidence type="ECO:0000256" key="3">
    <source>
        <dbReference type="ARBA" id="ARBA00009588"/>
    </source>
</evidence>
<evidence type="ECO:0000313" key="27">
    <source>
        <dbReference type="Proteomes" id="UP000835052"/>
    </source>
</evidence>
<evidence type="ECO:0000256" key="24">
    <source>
        <dbReference type="SAM" id="SignalP"/>
    </source>
</evidence>
<dbReference type="SMART" id="SM00408">
    <property type="entry name" value="IGc2"/>
    <property type="match status" value="2"/>
</dbReference>
<keyword evidence="11" id="KW-0677">Repeat</keyword>
<evidence type="ECO:0000256" key="13">
    <source>
        <dbReference type="ARBA" id="ARBA00023002"/>
    </source>
</evidence>
<dbReference type="InterPro" id="IPR036179">
    <property type="entry name" value="Ig-like_dom_sf"/>
</dbReference>
<dbReference type="InterPro" id="IPR001611">
    <property type="entry name" value="Leu-rich_rpt"/>
</dbReference>
<dbReference type="CDD" id="cd09826">
    <property type="entry name" value="peroxidasin_like"/>
    <property type="match status" value="1"/>
</dbReference>
<evidence type="ECO:0000256" key="11">
    <source>
        <dbReference type="ARBA" id="ARBA00022737"/>
    </source>
</evidence>
<dbReference type="GO" id="GO:0020037">
    <property type="term" value="F:heme binding"/>
    <property type="evidence" value="ECO:0007669"/>
    <property type="project" value="InterPro"/>
</dbReference>
<dbReference type="PROSITE" id="PS50835">
    <property type="entry name" value="IG_LIKE"/>
    <property type="match status" value="2"/>
</dbReference>
<evidence type="ECO:0000256" key="8">
    <source>
        <dbReference type="ARBA" id="ARBA00022617"/>
    </source>
</evidence>
<dbReference type="InterPro" id="IPR003591">
    <property type="entry name" value="Leu-rich_rpt_typical-subtyp"/>
</dbReference>
<dbReference type="Pfam" id="PF07679">
    <property type="entry name" value="I-set"/>
    <property type="match status" value="2"/>
</dbReference>
<dbReference type="GO" id="GO:0005604">
    <property type="term" value="C:basement membrane"/>
    <property type="evidence" value="ECO:0007669"/>
    <property type="project" value="UniProtKB-ARBA"/>
</dbReference>
<dbReference type="PROSITE" id="PS50292">
    <property type="entry name" value="PEROXIDASE_3"/>
    <property type="match status" value="1"/>
</dbReference>
<comment type="catalytic activity">
    <reaction evidence="17">
        <text>bromide + H2O2 = hypobromite + H2O</text>
        <dbReference type="Rhea" id="RHEA:66016"/>
        <dbReference type="ChEBI" id="CHEBI:15377"/>
        <dbReference type="ChEBI" id="CHEBI:15858"/>
        <dbReference type="ChEBI" id="CHEBI:16240"/>
        <dbReference type="ChEBI" id="CHEBI:29250"/>
    </reaction>
    <physiologicalReaction direction="left-to-right" evidence="17">
        <dbReference type="Rhea" id="RHEA:66017"/>
    </physiologicalReaction>
</comment>
<keyword evidence="5" id="KW-0272">Extracellular matrix</keyword>
<keyword evidence="4" id="KW-0964">Secreted</keyword>
<dbReference type="Pfam" id="PF13855">
    <property type="entry name" value="LRR_8"/>
    <property type="match status" value="2"/>
</dbReference>
<evidence type="ECO:0000256" key="19">
    <source>
        <dbReference type="ARBA" id="ARBA00048396"/>
    </source>
</evidence>
<comment type="similarity">
    <text evidence="3">Belongs to the immunoglobulin superfamily. DCC family.</text>
</comment>
<comment type="caution">
    <text evidence="26">The sequence shown here is derived from an EMBL/GenBank/DDBJ whole genome shotgun (WGS) entry which is preliminary data.</text>
</comment>
<dbReference type="InterPro" id="IPR007110">
    <property type="entry name" value="Ig-like_dom"/>
</dbReference>
<dbReference type="SUPFAM" id="SSF48113">
    <property type="entry name" value="Heme-dependent peroxidases"/>
    <property type="match status" value="1"/>
</dbReference>
<dbReference type="Pfam" id="PF01462">
    <property type="entry name" value="LRRNT"/>
    <property type="match status" value="1"/>
</dbReference>
<sequence>MRLFVLLTCLGQIAWASVCPGKCKCSEETVDCSKSGLTHLPTELPDNAKTLIFRWNPLKNLRKTDVEGLKNLHTLILSHNRISRIEENILDALPDLKRLSLTNNRLKFLPPMTSSIVPSNLVSLDLRNNRIERIEAQALKSLRSLVQLDLAHNHIQSIPTTTFDELKNISLLRIHGNPWNCDCRINKLSSLIQKLEPESKEAICMNPEQLRGVPVHEVNDGYCIQPEVQIDNSDSSPKQRLKCPEQPLSYRRPVWLYRNIELPYSELEDFSIHDDGDLIVDEKEKISLISCAIDYAFIIHSRKVRKTRYLRQEPPSFTYKPKDNSYREGSEVKLNCEVMGSPKPAITWYYNGQRLTSNRKHEMSLANNVLRIYPFLESDVGRYTCAASNPLGRVEHTAVIELITSIPPNIYDDPRSQTVHVGGQAKFVCKARGTPTPGYTWSFDGSIIAHIKGRVMVSDDESELTINNVEKADEGVYSCMAGNPVGAMTAEAKLTVIGGNKDNKPVIDEALLHRIAQKARENVEKAVAKTRTQLSQDRVNNTNDLKRLFRFTVPAQAVELSKAREIYEESVRLVHEHVEKGMTLNVNELHPKNVSYEALLHVTHMQTLMGLSGCASGQFKNPCTDTCFHNKYRSFDGQCNNLRHHMWGVSQMPLARLLPPVYENGFNTPVGWEKGRLYNGFPLPNVREVSRQLVATETITPHTSLSSMVMQWGQFLDHDLTHTATALSRHSYATGAFCNRTCDNLDPCFNIPLSPNDPRMRSGVHVKFPCIEFERSAAVCGSGETSLVFQRVTYREQMNILTSYIDASNVYGSNEVQAQELRERYNDRGLLRYDILSEAGKPYLPFEKDSKMDCRRNFSEENPIRCFLAGDLRANEQLALTAVHTIFLREHNRIAGKLLAMNQNWDGEVIYHETRKIIGAVMQHITYNQWLPIVFGGKDQLRKYIGDYKGYDPSVDASVTNSFATAAFRFGHTIINPLLFRLDKTFQPIQHGHISLHRAFFTPELVLKEGGVDPLLRGLFASPLKHPLPTQLLNMELIEKLFHKGHEVALDLAVMNIQRSRDHGLPSYTEYRKYCRLSVPKTWDDMRGYIPDDKIRMKMKALYGDPANIDLWVGGIVEEKLPNALFGPVFACIIGEQFKRLRDGDRFWHENTGVFTASQLAEIRKVNLPRLLCDNGDDIDRVQKDIFAYPGTNILAYERCSAHVEMSLDPWRNCCDTICPTMRDNVLRSRHRGSRLHGCTNEGIWRPEGAKWSPRGEFCTECICTGSRVWCSMKEDCTNPFSL</sequence>
<dbReference type="InterPro" id="IPR010255">
    <property type="entry name" value="Haem_peroxidase_sf"/>
</dbReference>
<evidence type="ECO:0000256" key="16">
    <source>
        <dbReference type="ARBA" id="ARBA00023180"/>
    </source>
</evidence>
<evidence type="ECO:0000256" key="2">
    <source>
        <dbReference type="ARBA" id="ARBA00004498"/>
    </source>
</evidence>
<dbReference type="Gene3D" id="1.10.640.10">
    <property type="entry name" value="Haem peroxidase domain superfamily, animal type"/>
    <property type="match status" value="1"/>
</dbReference>
<dbReference type="FunFam" id="2.60.40.10:FF:001895">
    <property type="entry name" value="PeroXidasiN (Drosophila peroxidase) homolog"/>
    <property type="match status" value="1"/>
</dbReference>
<gene>
    <name evidence="26" type="ORF">CAUJ_LOCUS5431</name>
</gene>
<dbReference type="PRINTS" id="PR00457">
    <property type="entry name" value="ANPEROXIDASE"/>
</dbReference>
<dbReference type="GO" id="GO:0006979">
    <property type="term" value="P:response to oxidative stress"/>
    <property type="evidence" value="ECO:0007669"/>
    <property type="project" value="InterPro"/>
</dbReference>
<dbReference type="GO" id="GO:0046872">
    <property type="term" value="F:metal ion binding"/>
    <property type="evidence" value="ECO:0007669"/>
    <property type="project" value="UniProtKB-KW"/>
</dbReference>
<dbReference type="Proteomes" id="UP000835052">
    <property type="component" value="Unassembled WGS sequence"/>
</dbReference>
<dbReference type="Gene3D" id="3.80.10.10">
    <property type="entry name" value="Ribonuclease Inhibitor"/>
    <property type="match status" value="2"/>
</dbReference>
<dbReference type="InterPro" id="IPR032675">
    <property type="entry name" value="LRR_dom_sf"/>
</dbReference>
<evidence type="ECO:0000259" key="25">
    <source>
        <dbReference type="PROSITE" id="PS50835"/>
    </source>
</evidence>
<name>A0A8S1H2G9_9PELO</name>
<keyword evidence="13" id="KW-0560">Oxidoreductase</keyword>
<dbReference type="Pfam" id="PF03098">
    <property type="entry name" value="An_peroxidase"/>
    <property type="match status" value="1"/>
</dbReference>
<comment type="catalytic activity">
    <reaction evidence="20">
        <text>L-tyrosyl-[protein] + bromide + H2O2 + H(+) = 3-bromo-L-tyrosyl-[protein] + 2 H2O</text>
        <dbReference type="Rhea" id="RHEA:69360"/>
        <dbReference type="Rhea" id="RHEA-COMP:10136"/>
        <dbReference type="Rhea" id="RHEA-COMP:17686"/>
        <dbReference type="ChEBI" id="CHEBI:15377"/>
        <dbReference type="ChEBI" id="CHEBI:15378"/>
        <dbReference type="ChEBI" id="CHEBI:15858"/>
        <dbReference type="ChEBI" id="CHEBI:16240"/>
        <dbReference type="ChEBI" id="CHEBI:46858"/>
        <dbReference type="ChEBI" id="CHEBI:183512"/>
    </reaction>
    <physiologicalReaction direction="left-to-right" evidence="20">
        <dbReference type="Rhea" id="RHEA:69361"/>
    </physiologicalReaction>
</comment>
<evidence type="ECO:0000256" key="9">
    <source>
        <dbReference type="ARBA" id="ARBA00022723"/>
    </source>
</evidence>
<dbReference type="InterPro" id="IPR000372">
    <property type="entry name" value="LRRNT"/>
</dbReference>
<evidence type="ECO:0000256" key="18">
    <source>
        <dbReference type="ARBA" id="ARBA00047610"/>
    </source>
</evidence>
<comment type="similarity">
    <text evidence="22">Belongs to the peroxidase family. XPO subfamily.</text>
</comment>
<keyword evidence="6" id="KW-0575">Peroxidase</keyword>
<evidence type="ECO:0000256" key="14">
    <source>
        <dbReference type="ARBA" id="ARBA00023004"/>
    </source>
</evidence>
<feature type="binding site" description="axial binding residue" evidence="23">
    <location>
        <position position="972"/>
    </location>
    <ligand>
        <name>heme b</name>
        <dbReference type="ChEBI" id="CHEBI:60344"/>
    </ligand>
    <ligandPart>
        <name>Fe</name>
        <dbReference type="ChEBI" id="CHEBI:18248"/>
    </ligandPart>
</feature>
<proteinExistence type="inferred from homology"/>
<evidence type="ECO:0000256" key="4">
    <source>
        <dbReference type="ARBA" id="ARBA00022525"/>
    </source>
</evidence>
<dbReference type="SMART" id="SM00082">
    <property type="entry name" value="LRRCT"/>
    <property type="match status" value="1"/>
</dbReference>
<dbReference type="PROSITE" id="PS51450">
    <property type="entry name" value="LRR"/>
    <property type="match status" value="3"/>
</dbReference>
<comment type="subcellular location">
    <subcellularLocation>
        <location evidence="2">Secreted</location>
        <location evidence="2">Extracellular space</location>
        <location evidence="2">Extracellular matrix</location>
    </subcellularLocation>
</comment>
<dbReference type="EMBL" id="CAJGYM010000011">
    <property type="protein sequence ID" value="CAD6189512.1"/>
    <property type="molecule type" value="Genomic_DNA"/>
</dbReference>
<keyword evidence="16" id="KW-0325">Glycoprotein</keyword>
<dbReference type="InterPro" id="IPR013783">
    <property type="entry name" value="Ig-like_fold"/>
</dbReference>
<feature type="domain" description="Ig-like" evidence="25">
    <location>
        <begin position="408"/>
        <end position="495"/>
    </location>
</feature>
<keyword evidence="8 23" id="KW-0349">Heme</keyword>
<dbReference type="GO" id="GO:0004601">
    <property type="term" value="F:peroxidase activity"/>
    <property type="evidence" value="ECO:0007669"/>
    <property type="project" value="UniProtKB-KW"/>
</dbReference>
<keyword evidence="10 24" id="KW-0732">Signal</keyword>
<organism evidence="26 27">
    <name type="scientific">Caenorhabditis auriculariae</name>
    <dbReference type="NCBI Taxonomy" id="2777116"/>
    <lineage>
        <taxon>Eukaryota</taxon>
        <taxon>Metazoa</taxon>
        <taxon>Ecdysozoa</taxon>
        <taxon>Nematoda</taxon>
        <taxon>Chromadorea</taxon>
        <taxon>Rhabditida</taxon>
        <taxon>Rhabditina</taxon>
        <taxon>Rhabditomorpha</taxon>
        <taxon>Rhabditoidea</taxon>
        <taxon>Rhabditidae</taxon>
        <taxon>Peloderinae</taxon>
        <taxon>Caenorhabditis</taxon>
    </lineage>
</organism>
<accession>A0A8S1H2G9</accession>
<comment type="cofactor">
    <cofactor evidence="1">
        <name>heme b</name>
        <dbReference type="ChEBI" id="CHEBI:60344"/>
    </cofactor>
</comment>
<evidence type="ECO:0000256" key="23">
    <source>
        <dbReference type="PIRSR" id="PIRSR619791-2"/>
    </source>
</evidence>
<dbReference type="PANTHER" id="PTHR11475">
    <property type="entry name" value="OXIDASE/PEROXIDASE"/>
    <property type="match status" value="1"/>
</dbReference>
<keyword evidence="15" id="KW-1015">Disulfide bond</keyword>
<dbReference type="GO" id="GO:0005615">
    <property type="term" value="C:extracellular space"/>
    <property type="evidence" value="ECO:0007669"/>
    <property type="project" value="TreeGrafter"/>
</dbReference>
<feature type="signal peptide" evidence="24">
    <location>
        <begin position="1"/>
        <end position="16"/>
    </location>
</feature>
<keyword evidence="27" id="KW-1185">Reference proteome</keyword>
<dbReference type="FunFam" id="2.60.40.10:FF:000299">
    <property type="entry name" value="protogenin isoform X2"/>
    <property type="match status" value="1"/>
</dbReference>
<keyword evidence="14 23" id="KW-0408">Iron</keyword>
<comment type="catalytic activity">
    <reaction evidence="21">
        <text>hypobromite + L-tyrosyl-[protein] + H(+) = 3-bromo-L-tyrosyl-[protein] + H2O</text>
        <dbReference type="Rhea" id="RHEA:69356"/>
        <dbReference type="Rhea" id="RHEA-COMP:10136"/>
        <dbReference type="Rhea" id="RHEA-COMP:17686"/>
        <dbReference type="ChEBI" id="CHEBI:15377"/>
        <dbReference type="ChEBI" id="CHEBI:15378"/>
        <dbReference type="ChEBI" id="CHEBI:29250"/>
        <dbReference type="ChEBI" id="CHEBI:46858"/>
        <dbReference type="ChEBI" id="CHEBI:183512"/>
    </reaction>
    <physiologicalReaction direction="left-to-right" evidence="21">
        <dbReference type="Rhea" id="RHEA:69357"/>
    </physiologicalReaction>
</comment>
<evidence type="ECO:0000256" key="7">
    <source>
        <dbReference type="ARBA" id="ARBA00022614"/>
    </source>
</evidence>
<keyword evidence="12" id="KW-0106">Calcium</keyword>
<dbReference type="Gene3D" id="2.60.40.10">
    <property type="entry name" value="Immunoglobulins"/>
    <property type="match status" value="2"/>
</dbReference>
<comment type="catalytic activity">
    <reaction evidence="19">
        <text>L-lysyl-[collagen] + L-methionyl-[collagen] + hypobromite = [collagen]-L-lysyl-N-S-L-methionyl-[collagen] + bromide + H2O + H(+)</text>
        <dbReference type="Rhea" id="RHEA:66024"/>
        <dbReference type="Rhea" id="RHEA-COMP:12751"/>
        <dbReference type="Rhea" id="RHEA-COMP:16949"/>
        <dbReference type="Rhea" id="RHEA-COMP:16951"/>
        <dbReference type="ChEBI" id="CHEBI:15377"/>
        <dbReference type="ChEBI" id="CHEBI:15378"/>
        <dbReference type="ChEBI" id="CHEBI:15858"/>
        <dbReference type="ChEBI" id="CHEBI:16044"/>
        <dbReference type="ChEBI" id="CHEBI:29250"/>
        <dbReference type="ChEBI" id="CHEBI:29969"/>
        <dbReference type="ChEBI" id="CHEBI:166867"/>
    </reaction>
    <physiologicalReaction direction="left-to-right" evidence="19">
        <dbReference type="Rhea" id="RHEA:66025"/>
    </physiologicalReaction>
</comment>
<comment type="catalytic activity">
    <reaction evidence="18">
        <text>L-lysyl-[collagen] + L-methionyl-[collagen] + H2O2 = [collagen]-L-lysyl-N-S-L-methionyl-[collagen] + 2 H2O + H(+)</text>
        <dbReference type="Rhea" id="RHEA:66020"/>
        <dbReference type="Rhea" id="RHEA-COMP:12751"/>
        <dbReference type="Rhea" id="RHEA-COMP:16949"/>
        <dbReference type="Rhea" id="RHEA-COMP:16951"/>
        <dbReference type="ChEBI" id="CHEBI:15377"/>
        <dbReference type="ChEBI" id="CHEBI:15378"/>
        <dbReference type="ChEBI" id="CHEBI:16044"/>
        <dbReference type="ChEBI" id="CHEBI:16240"/>
        <dbReference type="ChEBI" id="CHEBI:29969"/>
        <dbReference type="ChEBI" id="CHEBI:166867"/>
    </reaction>
    <physiologicalReaction direction="left-to-right" evidence="18">
        <dbReference type="Rhea" id="RHEA:66021"/>
    </physiologicalReaction>
</comment>
<dbReference type="InterPro" id="IPR037120">
    <property type="entry name" value="Haem_peroxidase_sf_animal"/>
</dbReference>
<dbReference type="SMART" id="SM00369">
    <property type="entry name" value="LRR_TYP"/>
    <property type="match status" value="4"/>
</dbReference>
<evidence type="ECO:0000256" key="21">
    <source>
        <dbReference type="ARBA" id="ARBA00049501"/>
    </source>
</evidence>
<keyword evidence="7" id="KW-0433">Leucine-rich repeat</keyword>
<evidence type="ECO:0000256" key="17">
    <source>
        <dbReference type="ARBA" id="ARBA00047544"/>
    </source>
</evidence>
<dbReference type="SUPFAM" id="SSF52058">
    <property type="entry name" value="L domain-like"/>
    <property type="match status" value="1"/>
</dbReference>
<evidence type="ECO:0000256" key="15">
    <source>
        <dbReference type="ARBA" id="ARBA00023157"/>
    </source>
</evidence>
<evidence type="ECO:0000256" key="10">
    <source>
        <dbReference type="ARBA" id="ARBA00022729"/>
    </source>
</evidence>
<keyword evidence="9 23" id="KW-0479">Metal-binding</keyword>
<dbReference type="InterPro" id="IPR034824">
    <property type="entry name" value="Peroxidasin_peroxidase"/>
</dbReference>
<feature type="domain" description="Ig-like" evidence="25">
    <location>
        <begin position="315"/>
        <end position="401"/>
    </location>
</feature>
<evidence type="ECO:0000256" key="1">
    <source>
        <dbReference type="ARBA" id="ARBA00001970"/>
    </source>
</evidence>
<dbReference type="SUPFAM" id="SSF48726">
    <property type="entry name" value="Immunoglobulin"/>
    <property type="match status" value="2"/>
</dbReference>
<dbReference type="OrthoDB" id="823504at2759"/>
<evidence type="ECO:0000256" key="6">
    <source>
        <dbReference type="ARBA" id="ARBA00022559"/>
    </source>
</evidence>
<dbReference type="InterPro" id="IPR000483">
    <property type="entry name" value="Cys-rich_flank_reg_C"/>
</dbReference>
<dbReference type="FunFam" id="1.10.640.10:FF:000001">
    <property type="entry name" value="Peroxidasin homolog"/>
    <property type="match status" value="1"/>
</dbReference>
<evidence type="ECO:0000313" key="26">
    <source>
        <dbReference type="EMBL" id="CAD6189512.1"/>
    </source>
</evidence>
<dbReference type="InterPro" id="IPR003599">
    <property type="entry name" value="Ig_sub"/>
</dbReference>
<dbReference type="GO" id="GO:0010975">
    <property type="term" value="P:regulation of neuron projection development"/>
    <property type="evidence" value="ECO:0007669"/>
    <property type="project" value="UniProtKB-ARBA"/>
</dbReference>
<evidence type="ECO:0000256" key="5">
    <source>
        <dbReference type="ARBA" id="ARBA00022530"/>
    </source>
</evidence>
<dbReference type="InterPro" id="IPR013098">
    <property type="entry name" value="Ig_I-set"/>
</dbReference>
<evidence type="ECO:0000256" key="20">
    <source>
        <dbReference type="ARBA" id="ARBA00048887"/>
    </source>
</evidence>
<protein>
    <recommendedName>
        <fullName evidence="25">Ig-like domain-containing protein</fullName>
    </recommendedName>
</protein>
<evidence type="ECO:0000256" key="22">
    <source>
        <dbReference type="ARBA" id="ARBA00061342"/>
    </source>
</evidence>
<reference evidence="26" key="1">
    <citation type="submission" date="2020-10" db="EMBL/GenBank/DDBJ databases">
        <authorList>
            <person name="Kikuchi T."/>
        </authorList>
    </citation>
    <scope>NUCLEOTIDE SEQUENCE</scope>
    <source>
        <strain evidence="26">NKZ352</strain>
    </source>
</reference>
<evidence type="ECO:0000256" key="12">
    <source>
        <dbReference type="ARBA" id="ARBA00022837"/>
    </source>
</evidence>